<protein>
    <recommendedName>
        <fullName evidence="5">YLP motif-containing protein 1</fullName>
    </recommendedName>
</protein>
<feature type="compositionally biased region" description="Basic and acidic residues" evidence="1">
    <location>
        <begin position="697"/>
        <end position="709"/>
    </location>
</feature>
<dbReference type="AlphaFoldDB" id="A0A5P1FT52"/>
<feature type="compositionally biased region" description="Basic and acidic residues" evidence="1">
    <location>
        <begin position="730"/>
        <end position="744"/>
    </location>
</feature>
<proteinExistence type="predicted"/>
<evidence type="ECO:0000313" key="4">
    <source>
        <dbReference type="Proteomes" id="UP000243459"/>
    </source>
</evidence>
<feature type="region of interest" description="Disordered" evidence="1">
    <location>
        <begin position="357"/>
        <end position="412"/>
    </location>
</feature>
<dbReference type="Gramene" id="ONK80853">
    <property type="protein sequence ID" value="ONK80853"/>
    <property type="gene ID" value="A4U43_C01F22500"/>
</dbReference>
<dbReference type="PANTHER" id="PTHR13413">
    <property type="entry name" value="YLP MOTIF CONTAINING PROTEIN NUCLEAR PROTEIN ZAP"/>
    <property type="match status" value="1"/>
</dbReference>
<dbReference type="FunFam" id="3.40.50.300:FF:000978">
    <property type="entry name" value="YLP motif-containing protein 1 isoform X3"/>
    <property type="match status" value="1"/>
</dbReference>
<dbReference type="GO" id="GO:0005634">
    <property type="term" value="C:nucleus"/>
    <property type="evidence" value="ECO:0007669"/>
    <property type="project" value="InterPro"/>
</dbReference>
<dbReference type="InterPro" id="IPR026314">
    <property type="entry name" value="YLP_motif_con_p1"/>
</dbReference>
<reference evidence="4" key="1">
    <citation type="journal article" date="2017" name="Nat. Commun.">
        <title>The asparagus genome sheds light on the origin and evolution of a young Y chromosome.</title>
        <authorList>
            <person name="Harkess A."/>
            <person name="Zhou J."/>
            <person name="Xu C."/>
            <person name="Bowers J.E."/>
            <person name="Van der Hulst R."/>
            <person name="Ayyampalayam S."/>
            <person name="Mercati F."/>
            <person name="Riccardi P."/>
            <person name="McKain M.R."/>
            <person name="Kakrana A."/>
            <person name="Tang H."/>
            <person name="Ray J."/>
            <person name="Groenendijk J."/>
            <person name="Arikit S."/>
            <person name="Mathioni S.M."/>
            <person name="Nakano M."/>
            <person name="Shan H."/>
            <person name="Telgmann-Rauber A."/>
            <person name="Kanno A."/>
            <person name="Yue Z."/>
            <person name="Chen H."/>
            <person name="Li W."/>
            <person name="Chen Y."/>
            <person name="Xu X."/>
            <person name="Zhang Y."/>
            <person name="Luo S."/>
            <person name="Chen H."/>
            <person name="Gao J."/>
            <person name="Mao Z."/>
            <person name="Pires J.C."/>
            <person name="Luo M."/>
            <person name="Kudrna D."/>
            <person name="Wing R.A."/>
            <person name="Meyers B.C."/>
            <person name="Yi K."/>
            <person name="Kong H."/>
            <person name="Lavrijsen P."/>
            <person name="Sunseri F."/>
            <person name="Falavigna A."/>
            <person name="Ye Y."/>
            <person name="Leebens-Mack J.H."/>
            <person name="Chen G."/>
        </authorList>
    </citation>
    <scope>NUCLEOTIDE SEQUENCE [LARGE SCALE GENOMIC DNA]</scope>
    <source>
        <strain evidence="4">cv. DH0086</strain>
    </source>
</reference>
<dbReference type="SUPFAM" id="SSF52540">
    <property type="entry name" value="P-loop containing nucleoside triphosphate hydrolases"/>
    <property type="match status" value="1"/>
</dbReference>
<evidence type="ECO:0000256" key="2">
    <source>
        <dbReference type="SAM" id="SignalP"/>
    </source>
</evidence>
<dbReference type="Gene3D" id="3.40.50.300">
    <property type="entry name" value="P-loop containing nucleotide triphosphate hydrolases"/>
    <property type="match status" value="1"/>
</dbReference>
<accession>A0A5P1FT52</accession>
<name>A0A5P1FT52_ASPOF</name>
<evidence type="ECO:0000313" key="3">
    <source>
        <dbReference type="EMBL" id="ONK80853.1"/>
    </source>
</evidence>
<sequence length="868" mass="98144">MGGSMAIAGLLLLPNPIQLCPSAPPPTSLLPSPSLLPYLAPPATSTAALPSCLPARDRTDTAASSRFCRATDFLDRDGLRKRMRVEDRIPVPPPMPQQQPRMTSFEDERRLSLIREHGQQNTAPLSDHRFDYVSQANSFDGHRNFQDFSRPESVDRVLLPERRDFYGGGVESLRNRGEEKYVDRGSDERSFGEFRPSLSRDREFYLNESSSYRLPKQAQYPHSENGYMMHLSNEPQYPLSGSDHMMPLPKQAQYPHPEMPCAKQPEHPQSESNHMMPLPKQPQYPRSEGYHMTRTASDEQGSHHPPPYPNYGPPLENKFELRNEQITHFAPKPYVSSASHESNDYRMDSTLPGRVYNSLHYAPLPPHPPIPPPPEPSPPRNFQDKPLIRSPPPLLSPIPSTNSKPLFPTPPISRNILESRSAVQSKFYAETVGHTTGFVTEALGFIHQKPSKEYMERRGQTFPNRRPVKDEPTVIDACQLFKQPHRASRPDRIVVILRGLPGSGKSYLAKALRDLEVESGGSAPRIHAMDDYFMIEVEKVEENEGSKSSGSSRGKKQTTKKVIEYCYEPEMEEVYRSSMLKAFKKTLDEGNFTFIIVDDRNLRVADFAQFWAVAKRSGYEVYLLEATYKDPTGCAARNVHGFTVHDIQKMAEKWEEAPSLYLHLNIQSLFRGDNLNEQSIQEVDMDTDDAAGDEEADKPQQSEDMRNKEPSPLNHTLDERWNSDEEEEELTHVKDLGSSKWSKDVDEDIDESDGAGRNLNALSGLVQAYGKSEKSVHWGDQVEKSGFSIGAVKKQRRSSLIIGPGSGYNLGSNPLQEDDVALQSSGKSNVNESKRRFTEQLRAERESFKAVFDRRKQRIGGLRDVEDE</sequence>
<dbReference type="InterPro" id="IPR027417">
    <property type="entry name" value="P-loop_NTPase"/>
</dbReference>
<gene>
    <name evidence="3" type="ORF">A4U43_C01F22500</name>
</gene>
<feature type="signal peptide" evidence="2">
    <location>
        <begin position="1"/>
        <end position="22"/>
    </location>
</feature>
<evidence type="ECO:0000256" key="1">
    <source>
        <dbReference type="SAM" id="MobiDB-lite"/>
    </source>
</evidence>
<dbReference type="PANTHER" id="PTHR13413:SF0">
    <property type="entry name" value="YLP MOTIF-CONTAINING PROTEIN 1"/>
    <property type="match status" value="1"/>
</dbReference>
<keyword evidence="4" id="KW-1185">Reference proteome</keyword>
<feature type="chain" id="PRO_5024305926" description="YLP motif-containing protein 1" evidence="2">
    <location>
        <begin position="23"/>
        <end position="868"/>
    </location>
</feature>
<dbReference type="EMBL" id="CM007381">
    <property type="protein sequence ID" value="ONK80853.1"/>
    <property type="molecule type" value="Genomic_DNA"/>
</dbReference>
<feature type="region of interest" description="Disordered" evidence="1">
    <location>
        <begin position="688"/>
        <end position="757"/>
    </location>
</feature>
<dbReference type="Proteomes" id="UP000243459">
    <property type="component" value="Chromosome 1"/>
</dbReference>
<dbReference type="GO" id="GO:0032204">
    <property type="term" value="P:regulation of telomere maintenance"/>
    <property type="evidence" value="ECO:0007669"/>
    <property type="project" value="TreeGrafter"/>
</dbReference>
<feature type="region of interest" description="Disordered" evidence="1">
    <location>
        <begin position="256"/>
        <end position="315"/>
    </location>
</feature>
<feature type="compositionally biased region" description="Basic and acidic residues" evidence="1">
    <location>
        <begin position="288"/>
        <end position="302"/>
    </location>
</feature>
<organism evidence="3 4">
    <name type="scientific">Asparagus officinalis</name>
    <name type="common">Garden asparagus</name>
    <dbReference type="NCBI Taxonomy" id="4686"/>
    <lineage>
        <taxon>Eukaryota</taxon>
        <taxon>Viridiplantae</taxon>
        <taxon>Streptophyta</taxon>
        <taxon>Embryophyta</taxon>
        <taxon>Tracheophyta</taxon>
        <taxon>Spermatophyta</taxon>
        <taxon>Magnoliopsida</taxon>
        <taxon>Liliopsida</taxon>
        <taxon>Asparagales</taxon>
        <taxon>Asparagaceae</taxon>
        <taxon>Asparagoideae</taxon>
        <taxon>Asparagus</taxon>
    </lineage>
</organism>
<evidence type="ECO:0008006" key="5">
    <source>
        <dbReference type="Google" id="ProtNLM"/>
    </source>
</evidence>
<keyword evidence="2" id="KW-0732">Signal</keyword>
<feature type="compositionally biased region" description="Pro residues" evidence="1">
    <location>
        <begin position="363"/>
        <end position="379"/>
    </location>
</feature>